<reference evidence="1" key="1">
    <citation type="submission" date="2024-09" db="EMBL/GenBank/DDBJ databases">
        <title>Black Yeasts Isolated from many extreme environments.</title>
        <authorList>
            <person name="Coleine C."/>
            <person name="Stajich J.E."/>
            <person name="Selbmann L."/>
        </authorList>
    </citation>
    <scope>NUCLEOTIDE SEQUENCE</scope>
    <source>
        <strain evidence="1">CCFEE 5737</strain>
    </source>
</reference>
<evidence type="ECO:0000313" key="1">
    <source>
        <dbReference type="EMBL" id="KAK3079841.1"/>
    </source>
</evidence>
<protein>
    <submittedName>
        <fullName evidence="1">Uncharacterized protein</fullName>
    </submittedName>
</protein>
<accession>A0ACC3DT65</accession>
<comment type="caution">
    <text evidence="1">The sequence shown here is derived from an EMBL/GenBank/DDBJ whole genome shotgun (WGS) entry which is preliminary data.</text>
</comment>
<dbReference type="Proteomes" id="UP001186974">
    <property type="component" value="Unassembled WGS sequence"/>
</dbReference>
<sequence length="346" mass="39241">MPSKLTRVETPQSMRCARFSIKRPNLQAPGRNTTMRCFIRDVWPVDLPLYLILTIHATSAVALPNPKINLNDLFGPNDITRSWPEEIKCYNFPYGGIGFLTHLIAFWMVIWLGLGMTPIWPIKELTNRWAIAVVGLLSFFGAVPIVLLNILQCRARWQFVCLGVWKLTTSFILVGIVFRQAFRPSKRAIGFAMFFWLGVYGLGTVVGMTGLMDLVRRTWHGNNGVKAVTLVFSLLAFSPAVLGILFLAVSLPISWCQRAYRRYEMKKETSTDQEPKPVKRTAMETATMIFGWTVVYSVFCFGVLATLYSDWVLAAIARNWSGRPDEDQQAIFWSWTILKALPIAAF</sequence>
<name>A0ACC3DT65_9PEZI</name>
<proteinExistence type="predicted"/>
<keyword evidence="2" id="KW-1185">Reference proteome</keyword>
<organism evidence="1 2">
    <name type="scientific">Coniosporium uncinatum</name>
    <dbReference type="NCBI Taxonomy" id="93489"/>
    <lineage>
        <taxon>Eukaryota</taxon>
        <taxon>Fungi</taxon>
        <taxon>Dikarya</taxon>
        <taxon>Ascomycota</taxon>
        <taxon>Pezizomycotina</taxon>
        <taxon>Dothideomycetes</taxon>
        <taxon>Dothideomycetes incertae sedis</taxon>
        <taxon>Coniosporium</taxon>
    </lineage>
</organism>
<evidence type="ECO:0000313" key="2">
    <source>
        <dbReference type="Proteomes" id="UP001186974"/>
    </source>
</evidence>
<gene>
    <name evidence="1" type="ORF">LTS18_003769</name>
</gene>
<dbReference type="EMBL" id="JAWDJW010000891">
    <property type="protein sequence ID" value="KAK3079841.1"/>
    <property type="molecule type" value="Genomic_DNA"/>
</dbReference>